<comment type="caution">
    <text evidence="1">The sequence shown here is derived from an EMBL/GenBank/DDBJ whole genome shotgun (WGS) entry which is preliminary data.</text>
</comment>
<gene>
    <name evidence="1" type="ORF">S03H2_32739</name>
</gene>
<evidence type="ECO:0000313" key="1">
    <source>
        <dbReference type="EMBL" id="GAH58194.1"/>
    </source>
</evidence>
<feature type="non-terminal residue" evidence="1">
    <location>
        <position position="1"/>
    </location>
</feature>
<protein>
    <submittedName>
        <fullName evidence="1">Uncharacterized protein</fullName>
    </submittedName>
</protein>
<organism evidence="1">
    <name type="scientific">marine sediment metagenome</name>
    <dbReference type="NCBI Taxonomy" id="412755"/>
    <lineage>
        <taxon>unclassified sequences</taxon>
        <taxon>metagenomes</taxon>
        <taxon>ecological metagenomes</taxon>
    </lineage>
</organism>
<dbReference type="EMBL" id="BARU01019899">
    <property type="protein sequence ID" value="GAH58194.1"/>
    <property type="molecule type" value="Genomic_DNA"/>
</dbReference>
<reference evidence="1" key="1">
    <citation type="journal article" date="2014" name="Front. Microbiol.">
        <title>High frequency of phylogenetically diverse reductive dehalogenase-homologous genes in deep subseafloor sedimentary metagenomes.</title>
        <authorList>
            <person name="Kawai M."/>
            <person name="Futagami T."/>
            <person name="Toyoda A."/>
            <person name="Takaki Y."/>
            <person name="Nishi S."/>
            <person name="Hori S."/>
            <person name="Arai W."/>
            <person name="Tsubouchi T."/>
            <person name="Morono Y."/>
            <person name="Uchiyama I."/>
            <person name="Ito T."/>
            <person name="Fujiyama A."/>
            <person name="Inagaki F."/>
            <person name="Takami H."/>
        </authorList>
    </citation>
    <scope>NUCLEOTIDE SEQUENCE</scope>
    <source>
        <strain evidence="1">Expedition CK06-06</strain>
    </source>
</reference>
<dbReference type="AlphaFoldDB" id="X1HWI9"/>
<accession>X1HWI9</accession>
<sequence length="44" mass="5261">QLSKFLFPDYITNKIARIGTLPKNNIKYRYFKIDKKTGRSKEII</sequence>
<name>X1HWI9_9ZZZZ</name>
<proteinExistence type="predicted"/>